<evidence type="ECO:0000313" key="10">
    <source>
        <dbReference type="Proteomes" id="UP000515909"/>
    </source>
</evidence>
<dbReference type="PANTHER" id="PTHR34137:SF1">
    <property type="entry name" value="EXODEOXYRIBONUCLEASE 7 SMALL SUBUNIT"/>
    <property type="match status" value="1"/>
</dbReference>
<evidence type="ECO:0000313" key="9">
    <source>
        <dbReference type="Proteomes" id="UP000469440"/>
    </source>
</evidence>
<keyword evidence="5 6" id="KW-0269">Exonuclease</keyword>
<evidence type="ECO:0000256" key="1">
    <source>
        <dbReference type="ARBA" id="ARBA00009998"/>
    </source>
</evidence>
<accession>A0A7G8TCB1</accession>
<comment type="catalytic activity">
    <reaction evidence="6">
        <text>Exonucleolytic cleavage in either 5'- to 3'- or 3'- to 5'-direction to yield nucleoside 5'-phosphates.</text>
        <dbReference type="EC" id="3.1.11.6"/>
    </reaction>
</comment>
<evidence type="ECO:0000313" key="7">
    <source>
        <dbReference type="EMBL" id="MVB12983.1"/>
    </source>
</evidence>
<gene>
    <name evidence="6 7" type="primary">xseB</name>
    <name evidence="7" type="ORF">CAFE_37360</name>
    <name evidence="8" type="ORF">HCR03_02810</name>
</gene>
<dbReference type="NCBIfam" id="NF002140">
    <property type="entry name" value="PRK00977.1-4"/>
    <property type="match status" value="1"/>
</dbReference>
<evidence type="ECO:0000256" key="5">
    <source>
        <dbReference type="ARBA" id="ARBA00022839"/>
    </source>
</evidence>
<evidence type="ECO:0000256" key="4">
    <source>
        <dbReference type="ARBA" id="ARBA00022801"/>
    </source>
</evidence>
<dbReference type="RefSeq" id="WP_066644193.1">
    <property type="nucleotide sequence ID" value="NZ_CP060286.1"/>
</dbReference>
<dbReference type="PANTHER" id="PTHR34137">
    <property type="entry name" value="EXODEOXYRIBONUCLEASE 7 SMALL SUBUNIT"/>
    <property type="match status" value="1"/>
</dbReference>
<keyword evidence="4 6" id="KW-0378">Hydrolase</keyword>
<dbReference type="PIRSF" id="PIRSF006488">
    <property type="entry name" value="Exonuc_VII_S"/>
    <property type="match status" value="1"/>
</dbReference>
<comment type="subcellular location">
    <subcellularLocation>
        <location evidence="6">Cytoplasm</location>
    </subcellularLocation>
</comment>
<dbReference type="Proteomes" id="UP000515909">
    <property type="component" value="Chromosome"/>
</dbReference>
<proteinExistence type="inferred from homology"/>
<dbReference type="EC" id="3.1.11.6" evidence="6"/>
<protein>
    <recommendedName>
        <fullName evidence="6">Exodeoxyribonuclease 7 small subunit</fullName>
        <ecNumber evidence="6">3.1.11.6</ecNumber>
    </recommendedName>
    <alternativeName>
        <fullName evidence="6">Exodeoxyribonuclease VII small subunit</fullName>
        <shortName evidence="6">Exonuclease VII small subunit</shortName>
    </alternativeName>
</protein>
<dbReference type="GO" id="GO:0005829">
    <property type="term" value="C:cytosol"/>
    <property type="evidence" value="ECO:0007669"/>
    <property type="project" value="TreeGrafter"/>
</dbReference>
<dbReference type="AlphaFoldDB" id="A0A6N8I652"/>
<accession>A0A6N8I652</accession>
<dbReference type="HAMAP" id="MF_00337">
    <property type="entry name" value="Exonuc_7_S"/>
    <property type="match status" value="1"/>
</dbReference>
<dbReference type="Proteomes" id="UP000469440">
    <property type="component" value="Unassembled WGS sequence"/>
</dbReference>
<dbReference type="GO" id="GO:0009318">
    <property type="term" value="C:exodeoxyribonuclease VII complex"/>
    <property type="evidence" value="ECO:0007669"/>
    <property type="project" value="UniProtKB-UniRule"/>
</dbReference>
<dbReference type="KEGG" id="cfem:HCR03_02810"/>
<dbReference type="InterPro" id="IPR037004">
    <property type="entry name" value="Exonuc_VII_ssu_sf"/>
</dbReference>
<organism evidence="7 9">
    <name type="scientific">Caproicibacter fermentans</name>
    <dbReference type="NCBI Taxonomy" id="2576756"/>
    <lineage>
        <taxon>Bacteria</taxon>
        <taxon>Bacillati</taxon>
        <taxon>Bacillota</taxon>
        <taxon>Clostridia</taxon>
        <taxon>Eubacteriales</taxon>
        <taxon>Acutalibacteraceae</taxon>
        <taxon>Caproicibacter</taxon>
    </lineage>
</organism>
<dbReference type="InterPro" id="IPR003761">
    <property type="entry name" value="Exonuc_VII_S"/>
</dbReference>
<dbReference type="GO" id="GO:0008855">
    <property type="term" value="F:exodeoxyribonuclease VII activity"/>
    <property type="evidence" value="ECO:0007669"/>
    <property type="project" value="UniProtKB-UniRule"/>
</dbReference>
<keyword evidence="9" id="KW-1185">Reference proteome</keyword>
<evidence type="ECO:0000256" key="3">
    <source>
        <dbReference type="ARBA" id="ARBA00022722"/>
    </source>
</evidence>
<dbReference type="Pfam" id="PF02609">
    <property type="entry name" value="Exonuc_VII_S"/>
    <property type="match status" value="1"/>
</dbReference>
<dbReference type="GO" id="GO:0006308">
    <property type="term" value="P:DNA catabolic process"/>
    <property type="evidence" value="ECO:0007669"/>
    <property type="project" value="UniProtKB-UniRule"/>
</dbReference>
<dbReference type="EMBL" id="CP060286">
    <property type="protein sequence ID" value="QNK41252.1"/>
    <property type="molecule type" value="Genomic_DNA"/>
</dbReference>
<evidence type="ECO:0000313" key="8">
    <source>
        <dbReference type="EMBL" id="QNK41252.1"/>
    </source>
</evidence>
<comment type="function">
    <text evidence="6">Bidirectionally degrades single-stranded DNA into large acid-insoluble oligonucleotides, which are then degraded further into small acid-soluble oligonucleotides.</text>
</comment>
<keyword evidence="3 6" id="KW-0540">Nuclease</keyword>
<dbReference type="SUPFAM" id="SSF116842">
    <property type="entry name" value="XseB-like"/>
    <property type="match status" value="1"/>
</dbReference>
<dbReference type="EMBL" id="VWXL01000108">
    <property type="protein sequence ID" value="MVB12983.1"/>
    <property type="molecule type" value="Genomic_DNA"/>
</dbReference>
<dbReference type="Gene3D" id="1.10.287.1040">
    <property type="entry name" value="Exonuclease VII, small subunit"/>
    <property type="match status" value="1"/>
</dbReference>
<reference evidence="8 10" key="2">
    <citation type="submission" date="2020-08" db="EMBL/GenBank/DDBJ databases">
        <title>The isolate Caproiciproducens sp. 7D4C2 produces n-caproate at mildly acidic conditions from hexoses: genome and rBOX comparison with related strains and chain-elongating bacteria.</title>
        <authorList>
            <person name="Esquivel-Elizondo S."/>
            <person name="Bagci C."/>
            <person name="Temovska M."/>
            <person name="Jeon B.S."/>
            <person name="Bessarab I."/>
            <person name="Williams R.B.H."/>
            <person name="Huson D.H."/>
            <person name="Angenent L.T."/>
        </authorList>
    </citation>
    <scope>NUCLEOTIDE SEQUENCE [LARGE SCALE GENOMIC DNA]</scope>
    <source>
        <strain evidence="8 10">7D4C2</strain>
    </source>
</reference>
<reference evidence="7 9" key="1">
    <citation type="submission" date="2019-09" db="EMBL/GenBank/DDBJ databases">
        <title>Genome sequence of Clostridium sp. EA1.</title>
        <authorList>
            <person name="Poehlein A."/>
            <person name="Bengelsdorf F.R."/>
            <person name="Daniel R."/>
        </authorList>
    </citation>
    <scope>NUCLEOTIDE SEQUENCE [LARGE SCALE GENOMIC DNA]</scope>
    <source>
        <strain evidence="7 9">EA1</strain>
    </source>
</reference>
<dbReference type="NCBIfam" id="TIGR01280">
    <property type="entry name" value="xseB"/>
    <property type="match status" value="1"/>
</dbReference>
<evidence type="ECO:0000256" key="6">
    <source>
        <dbReference type="HAMAP-Rule" id="MF_00337"/>
    </source>
</evidence>
<name>A0A6N8I652_9FIRM</name>
<comment type="similarity">
    <text evidence="1 6">Belongs to the XseB family.</text>
</comment>
<comment type="subunit">
    <text evidence="6">Heterooligomer composed of large and small subunits.</text>
</comment>
<sequence>MKQKLSFEEAAARLEEIVGTMESGETSLEESLKLFEEGSALSSLCYRKLTEAEQKVREITEMDQKEGKTDEQD</sequence>
<keyword evidence="2 6" id="KW-0963">Cytoplasm</keyword>
<evidence type="ECO:0000256" key="2">
    <source>
        <dbReference type="ARBA" id="ARBA00022490"/>
    </source>
</evidence>